<dbReference type="AlphaFoldDB" id="A0A2T3MS68"/>
<reference evidence="1 2" key="1">
    <citation type="submission" date="2018-03" db="EMBL/GenBank/DDBJ databases">
        <title>Whole genome sequencing of Histamine producing bacteria.</title>
        <authorList>
            <person name="Butler K."/>
        </authorList>
    </citation>
    <scope>NUCLEOTIDE SEQUENCE [LARGE SCALE GENOMIC DNA]</scope>
    <source>
        <strain evidence="1 2">DSM 16190</strain>
    </source>
</reference>
<dbReference type="PROSITE" id="PS51257">
    <property type="entry name" value="PROKAR_LIPOPROTEIN"/>
    <property type="match status" value="1"/>
</dbReference>
<accession>A0A2T3MS68</accession>
<evidence type="ECO:0000313" key="2">
    <source>
        <dbReference type="Proteomes" id="UP000240904"/>
    </source>
</evidence>
<keyword evidence="2" id="KW-1185">Reference proteome</keyword>
<comment type="caution">
    <text evidence="1">The sequence shown here is derived from an EMBL/GenBank/DDBJ whole genome shotgun (WGS) entry which is preliminary data.</text>
</comment>
<protein>
    <submittedName>
        <fullName evidence="1">Uncharacterized protein</fullName>
    </submittedName>
</protein>
<gene>
    <name evidence="1" type="ORF">C9I89_21370</name>
</gene>
<evidence type="ECO:0000313" key="1">
    <source>
        <dbReference type="EMBL" id="PSW00120.1"/>
    </source>
</evidence>
<dbReference type="Proteomes" id="UP000240904">
    <property type="component" value="Unassembled WGS sequence"/>
</dbReference>
<dbReference type="RefSeq" id="WP_107285358.1">
    <property type="nucleotide sequence ID" value="NZ_PYMC01000027.1"/>
</dbReference>
<sequence>MKLFSGFLSLYLIAACTSQESVNNQLSQQGQFIQDKCYNTSTYSLSESFDEFIHDRQQELNVLRPELTDENYDQLDFALKHFSTHWDELSSERDMACEQRATCEFFKTKNAKKQGYAQDVCESTDFKYNVSRAKIITFFNDIERLQLQRDE</sequence>
<dbReference type="OrthoDB" id="5819408at2"/>
<organism evidence="1 2">
    <name type="scientific">Photobacterium lipolyticum</name>
    <dbReference type="NCBI Taxonomy" id="266810"/>
    <lineage>
        <taxon>Bacteria</taxon>
        <taxon>Pseudomonadati</taxon>
        <taxon>Pseudomonadota</taxon>
        <taxon>Gammaproteobacteria</taxon>
        <taxon>Vibrionales</taxon>
        <taxon>Vibrionaceae</taxon>
        <taxon>Photobacterium</taxon>
    </lineage>
</organism>
<dbReference type="EMBL" id="PYMC01000027">
    <property type="protein sequence ID" value="PSW00120.1"/>
    <property type="molecule type" value="Genomic_DNA"/>
</dbReference>
<proteinExistence type="predicted"/>
<name>A0A2T3MS68_9GAMM</name>